<dbReference type="InterPro" id="IPR000515">
    <property type="entry name" value="MetI-like"/>
</dbReference>
<dbReference type="PANTHER" id="PTHR43744:SF12">
    <property type="entry name" value="ABC TRANSPORTER PERMEASE PROTEIN MG189-RELATED"/>
    <property type="match status" value="1"/>
</dbReference>
<organism evidence="9 10">
    <name type="scientific">Symbiobacterium terraclitae</name>
    <dbReference type="NCBI Taxonomy" id="557451"/>
    <lineage>
        <taxon>Bacteria</taxon>
        <taxon>Bacillati</taxon>
        <taxon>Bacillota</taxon>
        <taxon>Clostridia</taxon>
        <taxon>Eubacteriales</taxon>
        <taxon>Symbiobacteriaceae</taxon>
        <taxon>Symbiobacterium</taxon>
    </lineage>
</organism>
<comment type="caution">
    <text evidence="9">The sequence shown here is derived from an EMBL/GenBank/DDBJ whole genome shotgun (WGS) entry which is preliminary data.</text>
</comment>
<feature type="domain" description="ABC transmembrane type-1" evidence="8">
    <location>
        <begin position="73"/>
        <end position="264"/>
    </location>
</feature>
<dbReference type="Proteomes" id="UP001519289">
    <property type="component" value="Unassembled WGS sequence"/>
</dbReference>
<gene>
    <name evidence="9" type="ORF">J2Z79_001945</name>
</gene>
<protein>
    <submittedName>
        <fullName evidence="9">Raffinose/stachyose/melibiose transport system permease protein</fullName>
    </submittedName>
</protein>
<keyword evidence="2 7" id="KW-0813">Transport</keyword>
<keyword evidence="10" id="KW-1185">Reference proteome</keyword>
<evidence type="ECO:0000256" key="5">
    <source>
        <dbReference type="ARBA" id="ARBA00022989"/>
    </source>
</evidence>
<dbReference type="InterPro" id="IPR035906">
    <property type="entry name" value="MetI-like_sf"/>
</dbReference>
<proteinExistence type="inferred from homology"/>
<keyword evidence="5 7" id="KW-1133">Transmembrane helix</keyword>
<comment type="similarity">
    <text evidence="7">Belongs to the binding-protein-dependent transport system permease family.</text>
</comment>
<accession>A0ABS4JSN8</accession>
<keyword evidence="4 7" id="KW-0812">Transmembrane</keyword>
<evidence type="ECO:0000256" key="7">
    <source>
        <dbReference type="RuleBase" id="RU363032"/>
    </source>
</evidence>
<evidence type="ECO:0000256" key="3">
    <source>
        <dbReference type="ARBA" id="ARBA00022475"/>
    </source>
</evidence>
<evidence type="ECO:0000256" key="4">
    <source>
        <dbReference type="ARBA" id="ARBA00022692"/>
    </source>
</evidence>
<dbReference type="EMBL" id="JAGGLG010000014">
    <property type="protein sequence ID" value="MBP2018530.1"/>
    <property type="molecule type" value="Genomic_DNA"/>
</dbReference>
<dbReference type="Pfam" id="PF00528">
    <property type="entry name" value="BPD_transp_1"/>
    <property type="match status" value="1"/>
</dbReference>
<feature type="transmembrane region" description="Helical" evidence="7">
    <location>
        <begin position="77"/>
        <end position="101"/>
    </location>
</feature>
<feature type="transmembrane region" description="Helical" evidence="7">
    <location>
        <begin position="243"/>
        <end position="264"/>
    </location>
</feature>
<evidence type="ECO:0000256" key="2">
    <source>
        <dbReference type="ARBA" id="ARBA00022448"/>
    </source>
</evidence>
<feature type="transmembrane region" description="Helical" evidence="7">
    <location>
        <begin position="108"/>
        <end position="130"/>
    </location>
</feature>
<dbReference type="RefSeq" id="WP_209466659.1">
    <property type="nucleotide sequence ID" value="NZ_JAGGLG010000014.1"/>
</dbReference>
<feature type="transmembrane region" description="Helical" evidence="7">
    <location>
        <begin position="142"/>
        <end position="164"/>
    </location>
</feature>
<evidence type="ECO:0000313" key="9">
    <source>
        <dbReference type="EMBL" id="MBP2018530.1"/>
    </source>
</evidence>
<evidence type="ECO:0000259" key="8">
    <source>
        <dbReference type="PROSITE" id="PS50928"/>
    </source>
</evidence>
<evidence type="ECO:0000256" key="1">
    <source>
        <dbReference type="ARBA" id="ARBA00004651"/>
    </source>
</evidence>
<dbReference type="PROSITE" id="PS50928">
    <property type="entry name" value="ABC_TM1"/>
    <property type="match status" value="1"/>
</dbReference>
<dbReference type="CDD" id="cd06261">
    <property type="entry name" value="TM_PBP2"/>
    <property type="match status" value="1"/>
</dbReference>
<dbReference type="Gene3D" id="1.10.3720.10">
    <property type="entry name" value="MetI-like"/>
    <property type="match status" value="1"/>
</dbReference>
<evidence type="ECO:0000313" key="10">
    <source>
        <dbReference type="Proteomes" id="UP001519289"/>
    </source>
</evidence>
<sequence>MVWRNPRLRWSVIGFHLVLGSYALVVLFPIITMLLGSVKSTRDLIVNPFGWPQEFVWSNYLRAWSEANFAVYFKNSLYVTITSTVATLLAASMASFVLARIRFRLSSFILGLFIAGLVVPSRLSIIPLFLLVRDMGLMNTHLALILIYVGTSMPFDIFLLTTFFRQVPNELAEAAVVEGAGMWTVYWRIMMPLVRPALATVAIFEALGAWNDFFFPLIFLRDKKLMTVPVGLSVFFGEYATDWPTLFAALAISIVPVIVMFAFMSRQFIAGLTQGAVK</sequence>
<feature type="transmembrane region" description="Helical" evidence="7">
    <location>
        <begin position="197"/>
        <end position="219"/>
    </location>
</feature>
<reference evidence="9 10" key="1">
    <citation type="submission" date="2021-03" db="EMBL/GenBank/DDBJ databases">
        <title>Genomic Encyclopedia of Type Strains, Phase IV (KMG-IV): sequencing the most valuable type-strain genomes for metagenomic binning, comparative biology and taxonomic classification.</title>
        <authorList>
            <person name="Goeker M."/>
        </authorList>
    </citation>
    <scope>NUCLEOTIDE SEQUENCE [LARGE SCALE GENOMIC DNA]</scope>
    <source>
        <strain evidence="9 10">DSM 27138</strain>
    </source>
</reference>
<dbReference type="PANTHER" id="PTHR43744">
    <property type="entry name" value="ABC TRANSPORTER PERMEASE PROTEIN MG189-RELATED-RELATED"/>
    <property type="match status" value="1"/>
</dbReference>
<keyword evidence="6 7" id="KW-0472">Membrane</keyword>
<comment type="subcellular location">
    <subcellularLocation>
        <location evidence="1 7">Cell membrane</location>
        <topology evidence="1 7">Multi-pass membrane protein</topology>
    </subcellularLocation>
</comment>
<feature type="transmembrane region" description="Helical" evidence="7">
    <location>
        <begin position="12"/>
        <end position="35"/>
    </location>
</feature>
<dbReference type="SUPFAM" id="SSF161098">
    <property type="entry name" value="MetI-like"/>
    <property type="match status" value="1"/>
</dbReference>
<keyword evidence="3" id="KW-1003">Cell membrane</keyword>
<name>A0ABS4JSN8_9FIRM</name>
<evidence type="ECO:0000256" key="6">
    <source>
        <dbReference type="ARBA" id="ARBA00023136"/>
    </source>
</evidence>